<dbReference type="Gene3D" id="3.40.50.150">
    <property type="entry name" value="Vaccinia Virus protein VP39"/>
    <property type="match status" value="1"/>
</dbReference>
<organism evidence="3 5">
    <name type="scientific">Pseudomonas brassicae</name>
    <dbReference type="NCBI Taxonomy" id="2708063"/>
    <lineage>
        <taxon>Bacteria</taxon>
        <taxon>Pseudomonadati</taxon>
        <taxon>Pseudomonadota</taxon>
        <taxon>Gammaproteobacteria</taxon>
        <taxon>Pseudomonadales</taxon>
        <taxon>Pseudomonadaceae</taxon>
        <taxon>Pseudomonas</taxon>
    </lineage>
</organism>
<gene>
    <name evidence="2" type="ORF">G3435_06215</name>
    <name evidence="3" type="ORF">G3436_23995</name>
</gene>
<sequence length="268" mass="28587">MTAAAQASLATPGEQRLSMFSRFLEGSSRALLARSGLRRGMHVLDAGCGTGSMTLWIATQVGPRGTVTALDCSSEALETLQRQAHQAGLANIRCEQVDLGTGAALPGSADIVYSRCVLMHLQQPHMALRSLHAALRDGGHGVFEEPVLSAYRTPGDRLLWAFAVSLYTRYCAGQGIDPEYGASLRAAVAEAGFAPQSCELDFSPVPVAQAKAYIDHSLEASGRRYVDAGLIAPLALHNQRKAYVPRDSDSGRMTHFHGVTQLIARKGA</sequence>
<dbReference type="GO" id="GO:0032259">
    <property type="term" value="P:methylation"/>
    <property type="evidence" value="ECO:0007669"/>
    <property type="project" value="UniProtKB-KW"/>
</dbReference>
<dbReference type="Proteomes" id="UP000480410">
    <property type="component" value="Unassembled WGS sequence"/>
</dbReference>
<accession>A0A6B3P1V5</accession>
<dbReference type="InterPro" id="IPR025714">
    <property type="entry name" value="Methyltranfer_dom"/>
</dbReference>
<evidence type="ECO:0000313" key="2">
    <source>
        <dbReference type="EMBL" id="NER59697.1"/>
    </source>
</evidence>
<keyword evidence="3" id="KW-0489">Methyltransferase</keyword>
<name>A0A6B3P1V5_9PSED</name>
<dbReference type="CDD" id="cd02440">
    <property type="entry name" value="AdoMet_MTases"/>
    <property type="match status" value="1"/>
</dbReference>
<dbReference type="Proteomes" id="UP000482634">
    <property type="component" value="Unassembled WGS sequence"/>
</dbReference>
<evidence type="ECO:0000313" key="4">
    <source>
        <dbReference type="Proteomes" id="UP000480410"/>
    </source>
</evidence>
<evidence type="ECO:0000313" key="3">
    <source>
        <dbReference type="EMBL" id="NER66360.1"/>
    </source>
</evidence>
<dbReference type="Pfam" id="PF13847">
    <property type="entry name" value="Methyltransf_31"/>
    <property type="match status" value="1"/>
</dbReference>
<comment type="caution">
    <text evidence="3">The sequence shown here is derived from an EMBL/GenBank/DDBJ whole genome shotgun (WGS) entry which is preliminary data.</text>
</comment>
<evidence type="ECO:0000259" key="1">
    <source>
        <dbReference type="Pfam" id="PF13847"/>
    </source>
</evidence>
<dbReference type="SUPFAM" id="SSF53335">
    <property type="entry name" value="S-adenosyl-L-methionine-dependent methyltransferases"/>
    <property type="match status" value="1"/>
</dbReference>
<proteinExistence type="predicted"/>
<dbReference type="EMBL" id="JAAHBU010000439">
    <property type="protein sequence ID" value="NER66360.1"/>
    <property type="molecule type" value="Genomic_DNA"/>
</dbReference>
<dbReference type="GO" id="GO:0008168">
    <property type="term" value="F:methyltransferase activity"/>
    <property type="evidence" value="ECO:0007669"/>
    <property type="project" value="UniProtKB-KW"/>
</dbReference>
<dbReference type="RefSeq" id="WP_163950294.1">
    <property type="nucleotide sequence ID" value="NZ_JAAHBU010000439.1"/>
</dbReference>
<evidence type="ECO:0000313" key="5">
    <source>
        <dbReference type="Proteomes" id="UP000482634"/>
    </source>
</evidence>
<reference evidence="4 5" key="1">
    <citation type="submission" date="2020-02" db="EMBL/GenBank/DDBJ databases">
        <title>Broccoli isolated Pseudomonas sp.</title>
        <authorList>
            <person name="Fujikawa T."/>
            <person name="Sawada H."/>
        </authorList>
    </citation>
    <scope>NUCLEOTIDE SEQUENCE [LARGE SCALE GENOMIC DNA]</scope>
    <source>
        <strain evidence="3 5">MAFF212427</strain>
        <strain evidence="2 4">MAFF212428</strain>
    </source>
</reference>
<keyword evidence="3" id="KW-0808">Transferase</keyword>
<dbReference type="AlphaFoldDB" id="A0A6B3P1V5"/>
<protein>
    <submittedName>
        <fullName evidence="3">Methyltransferase domain-containing protein</fullName>
    </submittedName>
</protein>
<dbReference type="InterPro" id="IPR029063">
    <property type="entry name" value="SAM-dependent_MTases_sf"/>
</dbReference>
<keyword evidence="5" id="KW-1185">Reference proteome</keyword>
<feature type="domain" description="Methyltransferase" evidence="1">
    <location>
        <begin position="39"/>
        <end position="147"/>
    </location>
</feature>
<dbReference type="EMBL" id="JAAHBV010000104">
    <property type="protein sequence ID" value="NER59697.1"/>
    <property type="molecule type" value="Genomic_DNA"/>
</dbReference>
<accession>A0A6M0CX69</accession>
<dbReference type="PANTHER" id="PTHR43861">
    <property type="entry name" value="TRANS-ACONITATE 2-METHYLTRANSFERASE-RELATED"/>
    <property type="match status" value="1"/>
</dbReference>